<feature type="transmembrane region" description="Helical" evidence="6">
    <location>
        <begin position="7"/>
        <end position="26"/>
    </location>
</feature>
<evidence type="ECO:0000256" key="2">
    <source>
        <dbReference type="ARBA" id="ARBA00022475"/>
    </source>
</evidence>
<dbReference type="Pfam" id="PF04347">
    <property type="entry name" value="FliO"/>
    <property type="match status" value="1"/>
</dbReference>
<evidence type="ECO:0000256" key="3">
    <source>
        <dbReference type="ARBA" id="ARBA00022692"/>
    </source>
</evidence>
<dbReference type="RefSeq" id="WP_406788275.1">
    <property type="nucleotide sequence ID" value="NZ_JBJIAA010000011.1"/>
</dbReference>
<keyword evidence="2" id="KW-1003">Cell membrane</keyword>
<comment type="caution">
    <text evidence="7">The sequence shown here is derived from an EMBL/GenBank/DDBJ whole genome shotgun (WGS) entry which is preliminary data.</text>
</comment>
<dbReference type="InterPro" id="IPR022781">
    <property type="entry name" value="Flagellar_biosynth_FliO"/>
</dbReference>
<evidence type="ECO:0000256" key="4">
    <source>
        <dbReference type="ARBA" id="ARBA00022989"/>
    </source>
</evidence>
<keyword evidence="7" id="KW-0966">Cell projection</keyword>
<comment type="subcellular location">
    <subcellularLocation>
        <location evidence="1">Cell membrane</location>
    </subcellularLocation>
</comment>
<keyword evidence="5 6" id="KW-0472">Membrane</keyword>
<evidence type="ECO:0000313" key="7">
    <source>
        <dbReference type="EMBL" id="MFL0251624.1"/>
    </source>
</evidence>
<evidence type="ECO:0000256" key="6">
    <source>
        <dbReference type="SAM" id="Phobius"/>
    </source>
</evidence>
<keyword evidence="3 6" id="KW-0812">Transmembrane</keyword>
<keyword evidence="8" id="KW-1185">Reference proteome</keyword>
<keyword evidence="7" id="KW-0282">Flagellum</keyword>
<proteinExistence type="predicted"/>
<organism evidence="7 8">
    <name type="scientific">Clostridium neuense</name>
    <dbReference type="NCBI Taxonomy" id="1728934"/>
    <lineage>
        <taxon>Bacteria</taxon>
        <taxon>Bacillati</taxon>
        <taxon>Bacillota</taxon>
        <taxon>Clostridia</taxon>
        <taxon>Eubacteriales</taxon>
        <taxon>Clostridiaceae</taxon>
        <taxon>Clostridium</taxon>
    </lineage>
</organism>
<evidence type="ECO:0000256" key="1">
    <source>
        <dbReference type="ARBA" id="ARBA00004236"/>
    </source>
</evidence>
<evidence type="ECO:0000256" key="5">
    <source>
        <dbReference type="ARBA" id="ARBA00023136"/>
    </source>
</evidence>
<dbReference type="EMBL" id="JBJIAA010000011">
    <property type="protein sequence ID" value="MFL0251624.1"/>
    <property type="molecule type" value="Genomic_DNA"/>
</dbReference>
<name>A0ABW8TL16_9CLOT</name>
<dbReference type="Proteomes" id="UP001623592">
    <property type="component" value="Unassembled WGS sequence"/>
</dbReference>
<keyword evidence="4 6" id="KW-1133">Transmembrane helix</keyword>
<reference evidence="7 8" key="1">
    <citation type="submission" date="2024-11" db="EMBL/GenBank/DDBJ databases">
        <authorList>
            <person name="Heng Y.C."/>
            <person name="Lim A.C.H."/>
            <person name="Lee J.K.Y."/>
            <person name="Kittelmann S."/>
        </authorList>
    </citation>
    <scope>NUCLEOTIDE SEQUENCE [LARGE SCALE GENOMIC DNA]</scope>
    <source>
        <strain evidence="7 8">WILCCON 0114</strain>
    </source>
</reference>
<sequence length="118" mass="13657">MVSTADMIIKFIIFFPIIILLIYVSLKYGGSKFQDMQNGKYIKVLEKTSLSKEASLLIVKIGLKGYVISSTPSKTEILMEISDEELYSLEKVRKIPQYKSFGEFFKDVKNKLWMKKED</sequence>
<keyword evidence="7" id="KW-0969">Cilium</keyword>
<gene>
    <name evidence="7" type="ORF">ACJDT4_14470</name>
</gene>
<accession>A0ABW8TL16</accession>
<evidence type="ECO:0000313" key="8">
    <source>
        <dbReference type="Proteomes" id="UP001623592"/>
    </source>
</evidence>
<protein>
    <submittedName>
        <fullName evidence="7">Flagellar biosynthetic protein FliO</fullName>
    </submittedName>
</protein>